<feature type="transmembrane region" description="Helical" evidence="7">
    <location>
        <begin position="85"/>
        <end position="108"/>
    </location>
</feature>
<feature type="transmembrane region" description="Helical" evidence="7">
    <location>
        <begin position="172"/>
        <end position="194"/>
    </location>
</feature>
<name>A0ABU8T9Y1_9PSEU</name>
<accession>A0ABU8T9Y1</accession>
<keyword evidence="6 7" id="KW-0472">Membrane</keyword>
<dbReference type="EMBL" id="JBBJUP010000014">
    <property type="protein sequence ID" value="MEJ8280765.1"/>
    <property type="molecule type" value="Genomic_DNA"/>
</dbReference>
<keyword evidence="2" id="KW-0813">Transport</keyword>
<keyword evidence="5 7" id="KW-1133">Transmembrane helix</keyword>
<evidence type="ECO:0000256" key="3">
    <source>
        <dbReference type="ARBA" id="ARBA00022475"/>
    </source>
</evidence>
<evidence type="ECO:0000313" key="10">
    <source>
        <dbReference type="Proteomes" id="UP001364211"/>
    </source>
</evidence>
<feature type="transmembrane region" description="Helical" evidence="7">
    <location>
        <begin position="378"/>
        <end position="399"/>
    </location>
</feature>
<reference evidence="9 10" key="1">
    <citation type="submission" date="2024-03" db="EMBL/GenBank/DDBJ databases">
        <title>Draft genome sequence of Pseudonocardia sp. DW16-2.</title>
        <authorList>
            <person name="Duangmal K."/>
        </authorList>
    </citation>
    <scope>NUCLEOTIDE SEQUENCE [LARGE SCALE GENOMIC DNA]</scope>
    <source>
        <strain evidence="9 10">DW16-2</strain>
    </source>
</reference>
<dbReference type="InterPro" id="IPR036259">
    <property type="entry name" value="MFS_trans_sf"/>
</dbReference>
<keyword evidence="4 7" id="KW-0812">Transmembrane</keyword>
<dbReference type="Proteomes" id="UP001364211">
    <property type="component" value="Unassembled WGS sequence"/>
</dbReference>
<evidence type="ECO:0000256" key="1">
    <source>
        <dbReference type="ARBA" id="ARBA00004651"/>
    </source>
</evidence>
<dbReference type="InterPro" id="IPR011701">
    <property type="entry name" value="MFS"/>
</dbReference>
<dbReference type="PANTHER" id="PTHR23517">
    <property type="entry name" value="RESISTANCE PROTEIN MDTM, PUTATIVE-RELATED-RELATED"/>
    <property type="match status" value="1"/>
</dbReference>
<feature type="transmembrane region" description="Helical" evidence="7">
    <location>
        <begin position="144"/>
        <end position="166"/>
    </location>
</feature>
<keyword evidence="3" id="KW-1003">Cell membrane</keyword>
<feature type="transmembrane region" description="Helical" evidence="7">
    <location>
        <begin position="289"/>
        <end position="306"/>
    </location>
</feature>
<comment type="caution">
    <text evidence="9">The sequence shown here is derived from an EMBL/GenBank/DDBJ whole genome shotgun (WGS) entry which is preliminary data.</text>
</comment>
<dbReference type="InterPro" id="IPR020846">
    <property type="entry name" value="MFS_dom"/>
</dbReference>
<feature type="transmembrane region" description="Helical" evidence="7">
    <location>
        <begin position="114"/>
        <end position="132"/>
    </location>
</feature>
<comment type="subcellular location">
    <subcellularLocation>
        <location evidence="1">Cell membrane</location>
        <topology evidence="1">Multi-pass membrane protein</topology>
    </subcellularLocation>
</comment>
<evidence type="ECO:0000256" key="7">
    <source>
        <dbReference type="SAM" id="Phobius"/>
    </source>
</evidence>
<dbReference type="SUPFAM" id="SSF103473">
    <property type="entry name" value="MFS general substrate transporter"/>
    <property type="match status" value="1"/>
</dbReference>
<organism evidence="9 10">
    <name type="scientific">Pseudonocardia spirodelae</name>
    <dbReference type="NCBI Taxonomy" id="3133431"/>
    <lineage>
        <taxon>Bacteria</taxon>
        <taxon>Bacillati</taxon>
        <taxon>Actinomycetota</taxon>
        <taxon>Actinomycetes</taxon>
        <taxon>Pseudonocardiales</taxon>
        <taxon>Pseudonocardiaceae</taxon>
        <taxon>Pseudonocardia</taxon>
    </lineage>
</organism>
<feature type="transmembrane region" description="Helical" evidence="7">
    <location>
        <begin position="312"/>
        <end position="332"/>
    </location>
</feature>
<sequence length="409" mass="41129">MHRATREGSVIRRLPPAAAFAGLAVTFAVVMLGATMPTPMYALYQRELGFSPVVQTVVFAAYAVGVLAALLVTGRWSDQLGRRPVLLGGVALSLASSVVFLLAGPVWVLLLGRLLSGLSAGIFAGAATAAVIEAAPGSWRSRGPAVATAANIGGLGLGAALAGLAVEYLPAPLHLSFAVHAVAVALCGLLVWAAPETVRDRPRRPVLAPQRMEVPPSVRAVFAPAATAGFAGFAVLGLFTALSPRIVAELIGDPDHAVAGAMSLLLLGASVVTQILVQHTDTDRTLDAGCVLLAAGAGLVALSVAQGSMAELVAGALVAGAGQGMTFSKGLAAVNSRVGAAQRAGTTSSYFVVVYVAISLPVVGLGAASQSWGLRTAGIVFCAGVAGLAMLALAALLVLQRREARTAAA</sequence>
<feature type="transmembrane region" description="Helical" evidence="7">
    <location>
        <begin position="257"/>
        <end position="277"/>
    </location>
</feature>
<evidence type="ECO:0000313" key="9">
    <source>
        <dbReference type="EMBL" id="MEJ8280765.1"/>
    </source>
</evidence>
<evidence type="ECO:0000256" key="5">
    <source>
        <dbReference type="ARBA" id="ARBA00022989"/>
    </source>
</evidence>
<feature type="transmembrane region" description="Helical" evidence="7">
    <location>
        <begin position="220"/>
        <end position="242"/>
    </location>
</feature>
<protein>
    <submittedName>
        <fullName evidence="9">MFS transporter</fullName>
    </submittedName>
</protein>
<gene>
    <name evidence="9" type="ORF">WJX68_17620</name>
</gene>
<feature type="domain" description="Major facilitator superfamily (MFS) profile" evidence="8">
    <location>
        <begin position="14"/>
        <end position="403"/>
    </location>
</feature>
<dbReference type="PROSITE" id="PS50850">
    <property type="entry name" value="MFS"/>
    <property type="match status" value="1"/>
</dbReference>
<dbReference type="InterPro" id="IPR050171">
    <property type="entry name" value="MFS_Transporters"/>
</dbReference>
<evidence type="ECO:0000256" key="6">
    <source>
        <dbReference type="ARBA" id="ARBA00023136"/>
    </source>
</evidence>
<feature type="transmembrane region" description="Helical" evidence="7">
    <location>
        <begin position="20"/>
        <end position="44"/>
    </location>
</feature>
<dbReference type="Gene3D" id="1.20.1250.20">
    <property type="entry name" value="MFS general substrate transporter like domains"/>
    <property type="match status" value="1"/>
</dbReference>
<dbReference type="PANTHER" id="PTHR23517:SF13">
    <property type="entry name" value="MAJOR FACILITATOR SUPERFAMILY MFS_1"/>
    <property type="match status" value="1"/>
</dbReference>
<dbReference type="InterPro" id="IPR005829">
    <property type="entry name" value="Sugar_transporter_CS"/>
</dbReference>
<dbReference type="Pfam" id="PF07690">
    <property type="entry name" value="MFS_1"/>
    <property type="match status" value="1"/>
</dbReference>
<evidence type="ECO:0000256" key="4">
    <source>
        <dbReference type="ARBA" id="ARBA00022692"/>
    </source>
</evidence>
<evidence type="ECO:0000259" key="8">
    <source>
        <dbReference type="PROSITE" id="PS50850"/>
    </source>
</evidence>
<dbReference type="PROSITE" id="PS00216">
    <property type="entry name" value="SUGAR_TRANSPORT_1"/>
    <property type="match status" value="1"/>
</dbReference>
<proteinExistence type="predicted"/>
<feature type="transmembrane region" description="Helical" evidence="7">
    <location>
        <begin position="50"/>
        <end position="73"/>
    </location>
</feature>
<keyword evidence="10" id="KW-1185">Reference proteome</keyword>
<feature type="transmembrane region" description="Helical" evidence="7">
    <location>
        <begin position="352"/>
        <end position="372"/>
    </location>
</feature>
<evidence type="ECO:0000256" key="2">
    <source>
        <dbReference type="ARBA" id="ARBA00022448"/>
    </source>
</evidence>
<dbReference type="RefSeq" id="WP_340292268.1">
    <property type="nucleotide sequence ID" value="NZ_JBBJUP010000014.1"/>
</dbReference>